<proteinExistence type="predicted"/>
<dbReference type="EMBL" id="PVTL01000008">
    <property type="protein sequence ID" value="PRY66987.1"/>
    <property type="molecule type" value="Genomic_DNA"/>
</dbReference>
<comment type="caution">
    <text evidence="4">The sequence shown here is derived from an EMBL/GenBank/DDBJ whole genome shotgun (WGS) entry which is preliminary data.</text>
</comment>
<name>A0A2T0VAC0_9MICO</name>
<dbReference type="Proteomes" id="UP000237983">
    <property type="component" value="Unassembled WGS sequence"/>
</dbReference>
<dbReference type="AlphaFoldDB" id="A0A2T0VAC0"/>
<sequence length="290" mass="29919">MSSSTTPSAGQAEGDAAERAAGRERVYEAARRINRNPSVRAAARGGLAVNGIVHMVTGALAVGIALGLGGNANQVGALEAIAATPGGLILLWFAVVALWGLALWQLTDAAWITEPLRRTRVARRVRDGAKALGFTAIGAAILIFDAGGRADSEEASRALSENLIATPGGALLVVAVGITIASIGGTSIYRGVSRTFREEYTELRGALGVLVEVLGVFGYVAKGFALMVVGALAIFATIYTDPDQVGGLDGALKYLASLPSGTVLLFGVATGFVSYGLYLLARAVYLRKEL</sequence>
<evidence type="ECO:0000313" key="4">
    <source>
        <dbReference type="EMBL" id="PRY66987.1"/>
    </source>
</evidence>
<feature type="transmembrane region" description="Helical" evidence="2">
    <location>
        <begin position="168"/>
        <end position="189"/>
    </location>
</feature>
<protein>
    <submittedName>
        <fullName evidence="4">Uncharacterized protein DUF1206</fullName>
    </submittedName>
</protein>
<keyword evidence="2" id="KW-1133">Transmembrane helix</keyword>
<feature type="transmembrane region" description="Helical" evidence="2">
    <location>
        <begin position="41"/>
        <end position="68"/>
    </location>
</feature>
<feature type="transmembrane region" description="Helical" evidence="2">
    <location>
        <begin position="88"/>
        <end position="107"/>
    </location>
</feature>
<keyword evidence="2" id="KW-0472">Membrane</keyword>
<feature type="transmembrane region" description="Helical" evidence="2">
    <location>
        <begin position="128"/>
        <end position="148"/>
    </location>
</feature>
<gene>
    <name evidence="4" type="ORF">B0I08_10871</name>
</gene>
<accession>A0A2T0VAC0</accession>
<dbReference type="InterPro" id="IPR009597">
    <property type="entry name" value="DUF1206"/>
</dbReference>
<feature type="domain" description="DUF1206" evidence="3">
    <location>
        <begin position="46"/>
        <end position="111"/>
    </location>
</feature>
<dbReference type="Pfam" id="PF06724">
    <property type="entry name" value="DUF1206"/>
    <property type="match status" value="2"/>
</dbReference>
<feature type="transmembrane region" description="Helical" evidence="2">
    <location>
        <begin position="258"/>
        <end position="281"/>
    </location>
</feature>
<evidence type="ECO:0000259" key="3">
    <source>
        <dbReference type="Pfam" id="PF06724"/>
    </source>
</evidence>
<organism evidence="4 5">
    <name type="scientific">Glaciihabitans tibetensis</name>
    <dbReference type="NCBI Taxonomy" id="1266600"/>
    <lineage>
        <taxon>Bacteria</taxon>
        <taxon>Bacillati</taxon>
        <taxon>Actinomycetota</taxon>
        <taxon>Actinomycetes</taxon>
        <taxon>Micrococcales</taxon>
        <taxon>Microbacteriaceae</taxon>
        <taxon>Glaciihabitans</taxon>
    </lineage>
</organism>
<feature type="transmembrane region" description="Helical" evidence="2">
    <location>
        <begin position="209"/>
        <end position="238"/>
    </location>
</feature>
<evidence type="ECO:0000256" key="1">
    <source>
        <dbReference type="SAM" id="MobiDB-lite"/>
    </source>
</evidence>
<dbReference type="RefSeq" id="WP_181243431.1">
    <property type="nucleotide sequence ID" value="NZ_PVTL01000008.1"/>
</dbReference>
<evidence type="ECO:0000313" key="5">
    <source>
        <dbReference type="Proteomes" id="UP000237983"/>
    </source>
</evidence>
<keyword evidence="5" id="KW-1185">Reference proteome</keyword>
<feature type="domain" description="DUF1206" evidence="3">
    <location>
        <begin position="217"/>
        <end position="285"/>
    </location>
</feature>
<reference evidence="4 5" key="1">
    <citation type="submission" date="2018-03" db="EMBL/GenBank/DDBJ databases">
        <title>Genomic Encyclopedia of Type Strains, Phase III (KMG-III): the genomes of soil and plant-associated and newly described type strains.</title>
        <authorList>
            <person name="Whitman W."/>
        </authorList>
    </citation>
    <scope>NUCLEOTIDE SEQUENCE [LARGE SCALE GENOMIC DNA]</scope>
    <source>
        <strain evidence="4 5">CGMCC 1.12484</strain>
    </source>
</reference>
<feature type="region of interest" description="Disordered" evidence="1">
    <location>
        <begin position="1"/>
        <end position="21"/>
    </location>
</feature>
<evidence type="ECO:0000256" key="2">
    <source>
        <dbReference type="SAM" id="Phobius"/>
    </source>
</evidence>
<keyword evidence="2" id="KW-0812">Transmembrane</keyword>